<sequence length="417" mass="47073">MEIHGLSILNCLITIGDEDPNDKLNILNKVTVNEVVNLQIKDSYQTLINSATVEFTRQITVKSSLKDEFGTREVKLMGDKDSLFKRGKRINIKLCYGIDENLKTMFDGYITSIVSGNPFTLECEDMGYILKQTALDPIKTSAKGTKINEFVPTILKGTGIELHPSTKEMNMEIGQIIYPQSCTAADILNRFKKWGIMCYMRNYNGIPHLAIGRTFFSVNTSESLLKDMPDTPYDIEFDENVAEDNLSIHKLDPALIALEAIALYPNNSMFKATIRRDPKDLSKFQVVNETKISKNQLKNTLLSEYDKNNNLTNQYGGKNTKIDLSAYNIRTFHEYNVNRDTLIKNAEAKFGEISQTGIDGDLTIFGDFGLQAGCKIRLTDNLNPERNGTYVVSEVITTFGVKGYRQKLKIPYKLSDK</sequence>
<evidence type="ECO:0008006" key="3">
    <source>
        <dbReference type="Google" id="ProtNLM"/>
    </source>
</evidence>
<dbReference type="Proteomes" id="UP000095591">
    <property type="component" value="Unassembled WGS sequence"/>
</dbReference>
<name>A0A173V6E1_PARDI</name>
<accession>A0A173V6E1</accession>
<dbReference type="EMBL" id="CYXP01000006">
    <property type="protein sequence ID" value="CUN22892.1"/>
    <property type="molecule type" value="Genomic_DNA"/>
</dbReference>
<proteinExistence type="predicted"/>
<dbReference type="AlphaFoldDB" id="A0A173V6E1"/>
<evidence type="ECO:0000313" key="2">
    <source>
        <dbReference type="Proteomes" id="UP000095591"/>
    </source>
</evidence>
<evidence type="ECO:0000313" key="1">
    <source>
        <dbReference type="EMBL" id="CUN22892.1"/>
    </source>
</evidence>
<organism evidence="1 2">
    <name type="scientific">Parabacteroides distasonis</name>
    <dbReference type="NCBI Taxonomy" id="823"/>
    <lineage>
        <taxon>Bacteria</taxon>
        <taxon>Pseudomonadati</taxon>
        <taxon>Bacteroidota</taxon>
        <taxon>Bacteroidia</taxon>
        <taxon>Bacteroidales</taxon>
        <taxon>Tannerellaceae</taxon>
        <taxon>Parabacteroides</taxon>
    </lineage>
</organism>
<dbReference type="RefSeq" id="WP_057319596.1">
    <property type="nucleotide sequence ID" value="NZ_CYXP01000006.1"/>
</dbReference>
<reference evidence="1 2" key="1">
    <citation type="submission" date="2015-09" db="EMBL/GenBank/DDBJ databases">
        <authorList>
            <consortium name="Pathogen Informatics"/>
        </authorList>
    </citation>
    <scope>NUCLEOTIDE SEQUENCE [LARGE SCALE GENOMIC DNA]</scope>
    <source>
        <strain evidence="1 2">2789STDY5608872</strain>
    </source>
</reference>
<gene>
    <name evidence="1" type="ORF">ERS852429_02697</name>
</gene>
<protein>
    <recommendedName>
        <fullName evidence="3">Phage late control D family protein</fullName>
    </recommendedName>
</protein>